<accession>A0A1G2QVM0</accession>
<dbReference type="Gene3D" id="3.90.550.10">
    <property type="entry name" value="Spore Coat Polysaccharide Biosynthesis Protein SpsA, Chain A"/>
    <property type="match status" value="1"/>
</dbReference>
<dbReference type="InterPro" id="IPR011004">
    <property type="entry name" value="Trimer_LpxA-like_sf"/>
</dbReference>
<dbReference type="SUPFAM" id="SSF53448">
    <property type="entry name" value="Nucleotide-diphospho-sugar transferases"/>
    <property type="match status" value="1"/>
</dbReference>
<dbReference type="AlphaFoldDB" id="A0A1G2QVM0"/>
<dbReference type="EMBL" id="MHTT01000033">
    <property type="protein sequence ID" value="OHA64543.1"/>
    <property type="molecule type" value="Genomic_DNA"/>
</dbReference>
<dbReference type="GO" id="GO:0019134">
    <property type="term" value="F:glucosamine-1-phosphate N-acetyltransferase activity"/>
    <property type="evidence" value="ECO:0007669"/>
    <property type="project" value="UniProtKB-EC"/>
</dbReference>
<organism evidence="10 11">
    <name type="scientific">Candidatus Wildermuthbacteria bacterium RIFCSPHIGHO2_01_FULL_49_22b</name>
    <dbReference type="NCBI Taxonomy" id="1802448"/>
    <lineage>
        <taxon>Bacteria</taxon>
        <taxon>Candidatus Wildermuthiibacteriota</taxon>
    </lineage>
</organism>
<keyword evidence="6" id="KW-0012">Acyltransferase</keyword>
<evidence type="ECO:0000256" key="7">
    <source>
        <dbReference type="ARBA" id="ARBA00048247"/>
    </source>
</evidence>
<evidence type="ECO:0000313" key="10">
    <source>
        <dbReference type="EMBL" id="OHA64543.1"/>
    </source>
</evidence>
<comment type="catalytic activity">
    <reaction evidence="7">
        <text>alpha-D-glucosamine 1-phosphate + acetyl-CoA = N-acetyl-alpha-D-glucosamine 1-phosphate + CoA + H(+)</text>
        <dbReference type="Rhea" id="RHEA:13725"/>
        <dbReference type="ChEBI" id="CHEBI:15378"/>
        <dbReference type="ChEBI" id="CHEBI:57287"/>
        <dbReference type="ChEBI" id="CHEBI:57288"/>
        <dbReference type="ChEBI" id="CHEBI:57776"/>
        <dbReference type="ChEBI" id="CHEBI:58516"/>
        <dbReference type="EC" id="2.3.1.157"/>
    </reaction>
</comment>
<keyword evidence="4" id="KW-0548">Nucleotidyltransferase</keyword>
<keyword evidence="5" id="KW-0511">Multifunctional enzyme</keyword>
<dbReference type="SUPFAM" id="SSF51161">
    <property type="entry name" value="Trimeric LpxA-like enzymes"/>
    <property type="match status" value="1"/>
</dbReference>
<keyword evidence="3" id="KW-0808">Transferase</keyword>
<dbReference type="InterPro" id="IPR005835">
    <property type="entry name" value="NTP_transferase_dom"/>
</dbReference>
<name>A0A1G2QVM0_9BACT</name>
<evidence type="ECO:0000313" key="11">
    <source>
        <dbReference type="Proteomes" id="UP000178065"/>
    </source>
</evidence>
<dbReference type="STRING" id="1802448.A2672_01025"/>
<comment type="pathway">
    <text evidence="1">Nucleotide-sugar biosynthesis; UDP-N-acetyl-alpha-D-glucosamine biosynthesis; N-acetyl-alpha-D-glucosamine 1-phosphate from alpha-D-glucosamine 6-phosphate (route II): step 2/2.</text>
</comment>
<evidence type="ECO:0000256" key="3">
    <source>
        <dbReference type="ARBA" id="ARBA00022679"/>
    </source>
</evidence>
<comment type="caution">
    <text evidence="10">The sequence shown here is derived from an EMBL/GenBank/DDBJ whole genome shotgun (WGS) entry which is preliminary data.</text>
</comment>
<evidence type="ECO:0000256" key="4">
    <source>
        <dbReference type="ARBA" id="ARBA00022695"/>
    </source>
</evidence>
<dbReference type="Gene3D" id="2.160.10.10">
    <property type="entry name" value="Hexapeptide repeat proteins"/>
    <property type="match status" value="1"/>
</dbReference>
<dbReference type="Proteomes" id="UP000178065">
    <property type="component" value="Unassembled WGS sequence"/>
</dbReference>
<comment type="pathway">
    <text evidence="2">Nucleotide-sugar biosynthesis; UDP-N-acetyl-alpha-D-glucosamine biosynthesis; UDP-N-acetyl-alpha-D-glucosamine from N-acetyl-alpha-D-glucosamine 1-phosphate: step 1/1.</text>
</comment>
<proteinExistence type="predicted"/>
<evidence type="ECO:0000256" key="1">
    <source>
        <dbReference type="ARBA" id="ARBA00005166"/>
    </source>
</evidence>
<dbReference type="PANTHER" id="PTHR43584">
    <property type="entry name" value="NUCLEOTIDYL TRANSFERASE"/>
    <property type="match status" value="1"/>
</dbReference>
<evidence type="ECO:0000256" key="6">
    <source>
        <dbReference type="ARBA" id="ARBA00023315"/>
    </source>
</evidence>
<dbReference type="Pfam" id="PF00483">
    <property type="entry name" value="NTP_transferase"/>
    <property type="match status" value="1"/>
</dbReference>
<reference evidence="10 11" key="1">
    <citation type="journal article" date="2016" name="Nat. Commun.">
        <title>Thousands of microbial genomes shed light on interconnected biogeochemical processes in an aquifer system.</title>
        <authorList>
            <person name="Anantharaman K."/>
            <person name="Brown C.T."/>
            <person name="Hug L.A."/>
            <person name="Sharon I."/>
            <person name="Castelle C.J."/>
            <person name="Probst A.J."/>
            <person name="Thomas B.C."/>
            <person name="Singh A."/>
            <person name="Wilkins M.J."/>
            <person name="Karaoz U."/>
            <person name="Brodie E.L."/>
            <person name="Williams K.H."/>
            <person name="Hubbard S.S."/>
            <person name="Banfield J.F."/>
        </authorList>
    </citation>
    <scope>NUCLEOTIDE SEQUENCE [LARGE SCALE GENOMIC DNA]</scope>
</reference>
<protein>
    <recommendedName>
        <fullName evidence="9">Nucleotidyl transferase domain-containing protein</fullName>
    </recommendedName>
</protein>
<gene>
    <name evidence="10" type="ORF">A2672_01025</name>
</gene>
<dbReference type="GO" id="GO:0003977">
    <property type="term" value="F:UDP-N-acetylglucosamine diphosphorylase activity"/>
    <property type="evidence" value="ECO:0007669"/>
    <property type="project" value="UniProtKB-EC"/>
</dbReference>
<comment type="catalytic activity">
    <reaction evidence="8">
        <text>N-acetyl-alpha-D-glucosamine 1-phosphate + UTP + H(+) = UDP-N-acetyl-alpha-D-glucosamine + diphosphate</text>
        <dbReference type="Rhea" id="RHEA:13509"/>
        <dbReference type="ChEBI" id="CHEBI:15378"/>
        <dbReference type="ChEBI" id="CHEBI:33019"/>
        <dbReference type="ChEBI" id="CHEBI:46398"/>
        <dbReference type="ChEBI" id="CHEBI:57705"/>
        <dbReference type="ChEBI" id="CHEBI:57776"/>
        <dbReference type="EC" id="2.7.7.23"/>
    </reaction>
</comment>
<dbReference type="InterPro" id="IPR050065">
    <property type="entry name" value="GlmU-like"/>
</dbReference>
<sequence length="403" mass="44595">MQAVLIAAGESSRFWPLANGIHKSQLFLLGKPLMYWTLKGLAEHDIKNVVVVHGRDSSIPAMLEQENDLGLRLSYAVQEKPLGTGNALFAAKKYIKDSFFVFWPNKVNSGELVGKMLEVQKKQGAKAVFVGAFTKAPWDYGVARMEGERLAEIVENPKQGHEPSNTKVVGAYLLESDYFSYYGRLSRRHEADFVEALNLYLKDKKASLVMSENDVPALKYPWDLFSVLDILFRSRQQQRIIHPTAKIGEGTAFEGPVYIGEKCEIGPHNVLRGPLNIEKGTKTGAFFEIKHSVVQEGTHFHSGYIGDSLIGKNCRFGAGFVAANRRLDRKNIACEVQGKRMDTDLDHLGAVVGEETSIGIQAGTMPGVFVGARCQIGPGTIVFENVPDNTSLFARFKQKNSPC</sequence>
<feature type="domain" description="Nucleotidyl transferase" evidence="9">
    <location>
        <begin position="3"/>
        <end position="212"/>
    </location>
</feature>
<dbReference type="InterPro" id="IPR029044">
    <property type="entry name" value="Nucleotide-diphossugar_trans"/>
</dbReference>
<evidence type="ECO:0000259" key="9">
    <source>
        <dbReference type="Pfam" id="PF00483"/>
    </source>
</evidence>
<evidence type="ECO:0000256" key="8">
    <source>
        <dbReference type="ARBA" id="ARBA00048493"/>
    </source>
</evidence>
<evidence type="ECO:0000256" key="5">
    <source>
        <dbReference type="ARBA" id="ARBA00023268"/>
    </source>
</evidence>
<dbReference type="PANTHER" id="PTHR43584:SF8">
    <property type="entry name" value="N-ACETYLMURAMATE ALPHA-1-PHOSPHATE URIDYLYLTRANSFERASE"/>
    <property type="match status" value="1"/>
</dbReference>
<evidence type="ECO:0000256" key="2">
    <source>
        <dbReference type="ARBA" id="ARBA00005208"/>
    </source>
</evidence>